<dbReference type="OrthoDB" id="241638at2"/>
<dbReference type="Gene3D" id="2.130.10.10">
    <property type="entry name" value="YVTN repeat-like/Quinoprotein amine dehydrogenase"/>
    <property type="match status" value="1"/>
</dbReference>
<dbReference type="InterPro" id="IPR051344">
    <property type="entry name" value="Vgb"/>
</dbReference>
<evidence type="ECO:0000313" key="2">
    <source>
        <dbReference type="EMBL" id="PRQ03640.1"/>
    </source>
</evidence>
<accession>A0A2S9YEV9</accession>
<dbReference type="RefSeq" id="WP_146155413.1">
    <property type="nucleotide sequence ID" value="NZ_PVNK01000073.1"/>
</dbReference>
<dbReference type="SUPFAM" id="SSF63829">
    <property type="entry name" value="Calcium-dependent phosphotriesterase"/>
    <property type="match status" value="1"/>
</dbReference>
<dbReference type="EMBL" id="PVNK01000073">
    <property type="protein sequence ID" value="PRQ03640.1"/>
    <property type="molecule type" value="Genomic_DNA"/>
</dbReference>
<dbReference type="InterPro" id="IPR015943">
    <property type="entry name" value="WD40/YVTN_repeat-like_dom_sf"/>
</dbReference>
<organism evidence="2 3">
    <name type="scientific">Enhygromyxa salina</name>
    <dbReference type="NCBI Taxonomy" id="215803"/>
    <lineage>
        <taxon>Bacteria</taxon>
        <taxon>Pseudomonadati</taxon>
        <taxon>Myxococcota</taxon>
        <taxon>Polyangia</taxon>
        <taxon>Nannocystales</taxon>
        <taxon>Nannocystaceae</taxon>
        <taxon>Enhygromyxa</taxon>
    </lineage>
</organism>
<name>A0A2S9YEV9_9BACT</name>
<keyword evidence="3" id="KW-1185">Reference proteome</keyword>
<feature type="compositionally biased region" description="Acidic residues" evidence="1">
    <location>
        <begin position="46"/>
        <end position="83"/>
    </location>
</feature>
<dbReference type="PANTHER" id="PTHR40274">
    <property type="entry name" value="VIRGINIAMYCIN B LYASE"/>
    <property type="match status" value="1"/>
</dbReference>
<gene>
    <name evidence="2" type="ORF">ENSA5_13950</name>
</gene>
<evidence type="ECO:0000256" key="1">
    <source>
        <dbReference type="SAM" id="MobiDB-lite"/>
    </source>
</evidence>
<protein>
    <recommendedName>
        <fullName evidence="4">Virginiamycin B lyase</fullName>
    </recommendedName>
</protein>
<dbReference type="Proteomes" id="UP000237968">
    <property type="component" value="Unassembled WGS sequence"/>
</dbReference>
<evidence type="ECO:0000313" key="3">
    <source>
        <dbReference type="Proteomes" id="UP000237968"/>
    </source>
</evidence>
<comment type="caution">
    <text evidence="2">The sequence shown here is derived from an EMBL/GenBank/DDBJ whole genome shotgun (WGS) entry which is preliminary data.</text>
</comment>
<dbReference type="AlphaFoldDB" id="A0A2S9YEV9"/>
<dbReference type="PANTHER" id="PTHR40274:SF3">
    <property type="entry name" value="VIRGINIAMYCIN B LYASE"/>
    <property type="match status" value="1"/>
</dbReference>
<feature type="region of interest" description="Disordered" evidence="1">
    <location>
        <begin position="24"/>
        <end position="93"/>
    </location>
</feature>
<reference evidence="2 3" key="1">
    <citation type="submission" date="2018-03" db="EMBL/GenBank/DDBJ databases">
        <title>Draft Genome Sequences of the Obligatory Marine Myxobacteria Enhygromyxa salina SWB005.</title>
        <authorList>
            <person name="Poehlein A."/>
            <person name="Moghaddam J.A."/>
            <person name="Harms H."/>
            <person name="Alanjari M."/>
            <person name="Koenig G.M."/>
            <person name="Daniel R."/>
            <person name="Schaeberle T.F."/>
        </authorList>
    </citation>
    <scope>NUCLEOTIDE SEQUENCE [LARGE SCALE GENOMIC DNA]</scope>
    <source>
        <strain evidence="2 3">SWB005</strain>
    </source>
</reference>
<feature type="compositionally biased region" description="Polar residues" evidence="1">
    <location>
        <begin position="24"/>
        <end position="43"/>
    </location>
</feature>
<evidence type="ECO:0008006" key="4">
    <source>
        <dbReference type="Google" id="ProtNLM"/>
    </source>
</evidence>
<sequence length="469" mass="48977">MLTTRSSNLGLATILCVFGCSEGQQSDSDTALTSPGETGITTNGDGDGDAGDGDSGDGDGDSGDGDGDPGDGDSGDGDGDGDGDGVKFDMAALPDADDGGGCMGMGMGGEDVEFSYIWVANSSEGTLTKLNTQTMEEEGRYITRPDHAGRPSRTSVNLSGDVAVANRDGGVSKFLARAEGCEEQNGMPDIQTSTGKNDVLNWDIEECRAWYTEFAGPNLANRPVAWTAGVFDQGTCTWQNQKVWTQTALLGQAGSMEIHRLNGDTGEIEDTVPAPGVDLGSWGAYGGAVDGDDNLWFSTHGSGSPPTLSRVDYDTLVVTTWPVPNGLSPYGMTFDSEGHAWVAGYSGGTARFTPEDETWDVVDITGLGMQADGDGRVWVGNYGGMGSGVTAIDVNTLEILDFIALPNAGVTKGVSIDFYGYVWVVNMASSAYRIDPDTHMFESYDGLNGAYTYSDMTGAGLKNVAFPQG</sequence>
<proteinExistence type="predicted"/>